<dbReference type="NCBIfam" id="TIGR02432">
    <property type="entry name" value="lysidine_TilS_N"/>
    <property type="match status" value="1"/>
</dbReference>
<evidence type="ECO:0000256" key="3">
    <source>
        <dbReference type="ARBA" id="ARBA00022741"/>
    </source>
</evidence>
<reference evidence="8 9" key="1">
    <citation type="submission" date="2016-10" db="EMBL/GenBank/DDBJ databases">
        <authorList>
            <person name="de Groot N.N."/>
        </authorList>
    </citation>
    <scope>NUCLEOTIDE SEQUENCE [LARGE SCALE GENOMIC DNA]</scope>
    <source>
        <strain evidence="8 9">DSM 26880</strain>
    </source>
</reference>
<dbReference type="PANTHER" id="PTHR43033">
    <property type="entry name" value="TRNA(ILE)-LYSIDINE SYNTHASE-RELATED"/>
    <property type="match status" value="1"/>
</dbReference>
<keyword evidence="2 6" id="KW-0819">tRNA processing</keyword>
<proteinExistence type="inferred from homology"/>
<dbReference type="InterPro" id="IPR011063">
    <property type="entry name" value="TilS/TtcA_N"/>
</dbReference>
<dbReference type="InterPro" id="IPR012094">
    <property type="entry name" value="tRNA_Ile_lys_synt"/>
</dbReference>
<comment type="function">
    <text evidence="6">Ligates lysine onto the cytidine present at position 34 of the AUA codon-specific tRNA(Ile) that contains the anticodon CAU, in an ATP-dependent manner. Cytidine is converted to lysidine, thus changing the amino acid specificity of the tRNA from methionine to isoleucine.</text>
</comment>
<dbReference type="PANTHER" id="PTHR43033:SF1">
    <property type="entry name" value="TRNA(ILE)-LYSIDINE SYNTHASE-RELATED"/>
    <property type="match status" value="1"/>
</dbReference>
<gene>
    <name evidence="6" type="primary">tilS</name>
    <name evidence="8" type="ORF">SAMN05444340_106135</name>
</gene>
<accession>A0A1H3JA03</accession>
<evidence type="ECO:0000256" key="4">
    <source>
        <dbReference type="ARBA" id="ARBA00022840"/>
    </source>
</evidence>
<dbReference type="GO" id="GO:0005737">
    <property type="term" value="C:cytoplasm"/>
    <property type="evidence" value="ECO:0007669"/>
    <property type="project" value="UniProtKB-SubCell"/>
</dbReference>
<organism evidence="8 9">
    <name type="scientific">Citreimonas salinaria</name>
    <dbReference type="NCBI Taxonomy" id="321339"/>
    <lineage>
        <taxon>Bacteria</taxon>
        <taxon>Pseudomonadati</taxon>
        <taxon>Pseudomonadota</taxon>
        <taxon>Alphaproteobacteria</taxon>
        <taxon>Rhodobacterales</taxon>
        <taxon>Roseobacteraceae</taxon>
        <taxon>Citreimonas</taxon>
    </lineage>
</organism>
<dbReference type="RefSeq" id="WP_089882781.1">
    <property type="nucleotide sequence ID" value="NZ_FNPF01000006.1"/>
</dbReference>
<evidence type="ECO:0000256" key="1">
    <source>
        <dbReference type="ARBA" id="ARBA00022598"/>
    </source>
</evidence>
<name>A0A1H3JA03_9RHOB</name>
<evidence type="ECO:0000313" key="9">
    <source>
        <dbReference type="Proteomes" id="UP000199286"/>
    </source>
</evidence>
<evidence type="ECO:0000256" key="6">
    <source>
        <dbReference type="HAMAP-Rule" id="MF_01161"/>
    </source>
</evidence>
<dbReference type="EMBL" id="FNPF01000006">
    <property type="protein sequence ID" value="SDY36409.1"/>
    <property type="molecule type" value="Genomic_DNA"/>
</dbReference>
<evidence type="ECO:0000256" key="2">
    <source>
        <dbReference type="ARBA" id="ARBA00022694"/>
    </source>
</evidence>
<dbReference type="HAMAP" id="MF_01161">
    <property type="entry name" value="tRNA_Ile_lys_synt"/>
    <property type="match status" value="1"/>
</dbReference>
<feature type="binding site" evidence="6">
    <location>
        <begin position="18"/>
        <end position="23"/>
    </location>
    <ligand>
        <name>ATP</name>
        <dbReference type="ChEBI" id="CHEBI:30616"/>
    </ligand>
</feature>
<evidence type="ECO:0000256" key="5">
    <source>
        <dbReference type="ARBA" id="ARBA00048539"/>
    </source>
</evidence>
<dbReference type="CDD" id="cd01992">
    <property type="entry name" value="TilS_N"/>
    <property type="match status" value="1"/>
</dbReference>
<dbReference type="STRING" id="321339.SAMN05444340_106135"/>
<dbReference type="Pfam" id="PF01171">
    <property type="entry name" value="ATP_bind_3"/>
    <property type="match status" value="1"/>
</dbReference>
<keyword evidence="9" id="KW-1185">Reference proteome</keyword>
<dbReference type="SUPFAM" id="SSF52402">
    <property type="entry name" value="Adenine nucleotide alpha hydrolases-like"/>
    <property type="match status" value="1"/>
</dbReference>
<protein>
    <recommendedName>
        <fullName evidence="6">tRNA(Ile)-lysidine synthase</fullName>
        <ecNumber evidence="6">6.3.4.19</ecNumber>
    </recommendedName>
    <alternativeName>
        <fullName evidence="6">tRNA(Ile)-2-lysyl-cytidine synthase</fullName>
    </alternativeName>
    <alternativeName>
        <fullName evidence="6">tRNA(Ile)-lysidine synthetase</fullName>
    </alternativeName>
</protein>
<feature type="domain" description="tRNA(Ile)-lysidine/2-thiocytidine synthase N-terminal" evidence="7">
    <location>
        <begin position="14"/>
        <end position="217"/>
    </location>
</feature>
<comment type="similarity">
    <text evidence="6">Belongs to the tRNA(Ile)-lysidine synthase family.</text>
</comment>
<keyword evidence="4 6" id="KW-0067">ATP-binding</keyword>
<evidence type="ECO:0000259" key="7">
    <source>
        <dbReference type="Pfam" id="PF01171"/>
    </source>
</evidence>
<dbReference type="OrthoDB" id="9807403at2"/>
<dbReference type="GO" id="GO:0032267">
    <property type="term" value="F:tRNA(Ile)-lysidine synthase activity"/>
    <property type="evidence" value="ECO:0007669"/>
    <property type="project" value="UniProtKB-EC"/>
</dbReference>
<comment type="domain">
    <text evidence="6">The N-terminal region contains the highly conserved SGGXDS motif, predicted to be a P-loop motif involved in ATP binding.</text>
</comment>
<keyword evidence="3 6" id="KW-0547">Nucleotide-binding</keyword>
<dbReference type="Gene3D" id="3.40.50.620">
    <property type="entry name" value="HUPs"/>
    <property type="match status" value="1"/>
</dbReference>
<sequence>MGDLLGPDFPADIGLAVSGGGDSMAMLTLAHNWTRAWGVRLWVVTVDHRLRPESADEAAMVARECAALGWPQATLRWHWDGTGNKMDAARRGRLELIGAWRGALRHVLMAHTRDDVAETFLMRLARGSGVEGLSAMAAMRRVRPLVERATPADYDGALPPRPVAPEDAAARDGFDILRPCLDMKRAELRHYLRSLKGTWVEDPSNDDPGYDRVRMRRLLALLEDEGLGADSLAATAGRMARARQALAARARAVWHEIGHEGSDPVTGAGTGDILFDRDGFAATERDTQLRLLAAALQFISGAEYRPRAAPLGSLLDRLLGGGGGTLHGVEARVLRDRLHLFREYEAVRDLSSDPANGLWDGRWRVEAAEDAAGLTIRALGDAGWAQLPGRPAGTAFAAARPLPALWHGDRLLSCPPLGFGAARATLCPTGRPGLTLSAFLDSH</sequence>
<dbReference type="GO" id="GO:0006400">
    <property type="term" value="P:tRNA modification"/>
    <property type="evidence" value="ECO:0007669"/>
    <property type="project" value="UniProtKB-UniRule"/>
</dbReference>
<keyword evidence="1 6" id="KW-0436">Ligase</keyword>
<dbReference type="EC" id="6.3.4.19" evidence="6"/>
<dbReference type="InterPro" id="IPR012795">
    <property type="entry name" value="tRNA_Ile_lys_synt_N"/>
</dbReference>
<dbReference type="InterPro" id="IPR014729">
    <property type="entry name" value="Rossmann-like_a/b/a_fold"/>
</dbReference>
<comment type="catalytic activity">
    <reaction evidence="5 6">
        <text>cytidine(34) in tRNA(Ile2) + L-lysine + ATP = lysidine(34) in tRNA(Ile2) + AMP + diphosphate + H(+)</text>
        <dbReference type="Rhea" id="RHEA:43744"/>
        <dbReference type="Rhea" id="RHEA-COMP:10625"/>
        <dbReference type="Rhea" id="RHEA-COMP:10670"/>
        <dbReference type="ChEBI" id="CHEBI:15378"/>
        <dbReference type="ChEBI" id="CHEBI:30616"/>
        <dbReference type="ChEBI" id="CHEBI:32551"/>
        <dbReference type="ChEBI" id="CHEBI:33019"/>
        <dbReference type="ChEBI" id="CHEBI:82748"/>
        <dbReference type="ChEBI" id="CHEBI:83665"/>
        <dbReference type="ChEBI" id="CHEBI:456215"/>
        <dbReference type="EC" id="6.3.4.19"/>
    </reaction>
</comment>
<keyword evidence="6" id="KW-0963">Cytoplasm</keyword>
<comment type="subcellular location">
    <subcellularLocation>
        <location evidence="6">Cytoplasm</location>
    </subcellularLocation>
</comment>
<dbReference type="GO" id="GO:0005524">
    <property type="term" value="F:ATP binding"/>
    <property type="evidence" value="ECO:0007669"/>
    <property type="project" value="UniProtKB-UniRule"/>
</dbReference>
<dbReference type="Proteomes" id="UP000199286">
    <property type="component" value="Unassembled WGS sequence"/>
</dbReference>
<evidence type="ECO:0000313" key="8">
    <source>
        <dbReference type="EMBL" id="SDY36409.1"/>
    </source>
</evidence>
<dbReference type="AlphaFoldDB" id="A0A1H3JA03"/>